<sequence length="191" mass="19562">MKQTIKNQVKRVSIALAVMAAFTAFGTGTTQAAATFTRADITLDIAGNLACGFRETGLGTYSQITYDCGAQALGVVSGCYVKNKFVGPTSTAVFHNVTAEESVALLAKNNGTINTTITVAAPESHGGGAICTEPAESRIVAVRWCNASLVDMTNGIVGATSSELFAQLARTGTSVVAVPTCAELQAAPPTP</sequence>
<feature type="signal peptide" evidence="1">
    <location>
        <begin position="1"/>
        <end position="32"/>
    </location>
</feature>
<dbReference type="RefSeq" id="WP_124947053.1">
    <property type="nucleotide sequence ID" value="NZ_BHVT01000057.1"/>
</dbReference>
<evidence type="ECO:0000313" key="3">
    <source>
        <dbReference type="Proteomes" id="UP000295367"/>
    </source>
</evidence>
<name>A0A4R3YB28_9PROT</name>
<keyword evidence="1" id="KW-0732">Signal</keyword>
<evidence type="ECO:0000313" key="2">
    <source>
        <dbReference type="EMBL" id="TCV89635.1"/>
    </source>
</evidence>
<dbReference type="AlphaFoldDB" id="A0A4R3YB28"/>
<comment type="caution">
    <text evidence="2">The sequence shown here is derived from an EMBL/GenBank/DDBJ whole genome shotgun (WGS) entry which is preliminary data.</text>
</comment>
<dbReference type="Proteomes" id="UP000295367">
    <property type="component" value="Unassembled WGS sequence"/>
</dbReference>
<gene>
    <name evidence="2" type="ORF">EDC63_102155</name>
</gene>
<accession>A0A4R3YB28</accession>
<reference evidence="2 3" key="1">
    <citation type="submission" date="2019-03" db="EMBL/GenBank/DDBJ databases">
        <title>Genomic Encyclopedia of Type Strains, Phase IV (KMG-IV): sequencing the most valuable type-strain genomes for metagenomic binning, comparative biology and taxonomic classification.</title>
        <authorList>
            <person name="Goeker M."/>
        </authorList>
    </citation>
    <scope>NUCLEOTIDE SEQUENCE [LARGE SCALE GENOMIC DNA]</scope>
    <source>
        <strain evidence="2 3">DSM 100309</strain>
    </source>
</reference>
<evidence type="ECO:0000256" key="1">
    <source>
        <dbReference type="SAM" id="SignalP"/>
    </source>
</evidence>
<proteinExistence type="predicted"/>
<organism evidence="2 3">
    <name type="scientific">Sulfurirhabdus autotrophica</name>
    <dbReference type="NCBI Taxonomy" id="1706046"/>
    <lineage>
        <taxon>Bacteria</taxon>
        <taxon>Pseudomonadati</taxon>
        <taxon>Pseudomonadota</taxon>
        <taxon>Betaproteobacteria</taxon>
        <taxon>Nitrosomonadales</taxon>
        <taxon>Sulfuricellaceae</taxon>
        <taxon>Sulfurirhabdus</taxon>
    </lineage>
</organism>
<dbReference type="EMBL" id="SMCO01000002">
    <property type="protein sequence ID" value="TCV89635.1"/>
    <property type="molecule type" value="Genomic_DNA"/>
</dbReference>
<protein>
    <submittedName>
        <fullName evidence="2">Uncharacterized protein</fullName>
    </submittedName>
</protein>
<feature type="chain" id="PRO_5020388512" evidence="1">
    <location>
        <begin position="33"/>
        <end position="191"/>
    </location>
</feature>
<keyword evidence="3" id="KW-1185">Reference proteome</keyword>